<organism evidence="10 11">
    <name type="scientific">Azospirillum griseum</name>
    <dbReference type="NCBI Taxonomy" id="2496639"/>
    <lineage>
        <taxon>Bacteria</taxon>
        <taxon>Pseudomonadati</taxon>
        <taxon>Pseudomonadota</taxon>
        <taxon>Alphaproteobacteria</taxon>
        <taxon>Rhodospirillales</taxon>
        <taxon>Azospirillaceae</taxon>
        <taxon>Azospirillum</taxon>
    </lineage>
</organism>
<dbReference type="CDD" id="cd24161">
    <property type="entry name" value="NUDIX_ADPRase_Ndx2"/>
    <property type="match status" value="1"/>
</dbReference>
<dbReference type="Pfam" id="PF00293">
    <property type="entry name" value="NUDIX"/>
    <property type="match status" value="1"/>
</dbReference>
<comment type="caution">
    <text evidence="10">The sequence shown here is derived from an EMBL/GenBank/DDBJ whole genome shotgun (WGS) entry which is preliminary data.</text>
</comment>
<reference evidence="10 11" key="1">
    <citation type="submission" date="2018-12" db="EMBL/GenBank/DDBJ databases">
        <authorList>
            <person name="Yang Y."/>
        </authorList>
    </citation>
    <scope>NUCLEOTIDE SEQUENCE [LARGE SCALE GENOMIC DNA]</scope>
    <source>
        <strain evidence="10 11">L-25-5w-1</strain>
    </source>
</reference>
<dbReference type="GO" id="GO:0005829">
    <property type="term" value="C:cytosol"/>
    <property type="evidence" value="ECO:0007669"/>
    <property type="project" value="TreeGrafter"/>
</dbReference>
<evidence type="ECO:0000256" key="3">
    <source>
        <dbReference type="ARBA" id="ARBA00007275"/>
    </source>
</evidence>
<dbReference type="SUPFAM" id="SSF55811">
    <property type="entry name" value="Nudix"/>
    <property type="match status" value="1"/>
</dbReference>
<feature type="compositionally biased region" description="Pro residues" evidence="8">
    <location>
        <begin position="1"/>
        <end position="12"/>
    </location>
</feature>
<evidence type="ECO:0000256" key="8">
    <source>
        <dbReference type="SAM" id="MobiDB-lite"/>
    </source>
</evidence>
<dbReference type="GO" id="GO:0016787">
    <property type="term" value="F:hydrolase activity"/>
    <property type="evidence" value="ECO:0007669"/>
    <property type="project" value="UniProtKB-KW"/>
</dbReference>
<name>A0A431VE14_9PROT</name>
<accession>A0A431VE14</accession>
<dbReference type="InterPro" id="IPR015797">
    <property type="entry name" value="NUDIX_hydrolase-like_dom_sf"/>
</dbReference>
<keyword evidence="5 10" id="KW-0378">Hydrolase</keyword>
<dbReference type="EMBL" id="RXMA01000019">
    <property type="protein sequence ID" value="RTR17384.1"/>
    <property type="molecule type" value="Genomic_DNA"/>
</dbReference>
<evidence type="ECO:0000256" key="1">
    <source>
        <dbReference type="ARBA" id="ARBA00000847"/>
    </source>
</evidence>
<evidence type="ECO:0000256" key="6">
    <source>
        <dbReference type="ARBA" id="ARBA00032162"/>
    </source>
</evidence>
<evidence type="ECO:0000313" key="10">
    <source>
        <dbReference type="EMBL" id="RTR17384.1"/>
    </source>
</evidence>
<feature type="domain" description="Nudix hydrolase" evidence="9">
    <location>
        <begin position="64"/>
        <end position="192"/>
    </location>
</feature>
<evidence type="ECO:0000313" key="11">
    <source>
        <dbReference type="Proteomes" id="UP000277007"/>
    </source>
</evidence>
<feature type="region of interest" description="Disordered" evidence="8">
    <location>
        <begin position="1"/>
        <end position="26"/>
    </location>
</feature>
<evidence type="ECO:0000256" key="7">
    <source>
        <dbReference type="ARBA" id="ARBA00032272"/>
    </source>
</evidence>
<comment type="cofactor">
    <cofactor evidence="2">
        <name>Mg(2+)</name>
        <dbReference type="ChEBI" id="CHEBI:18420"/>
    </cofactor>
</comment>
<evidence type="ECO:0000256" key="4">
    <source>
        <dbReference type="ARBA" id="ARBA00016377"/>
    </source>
</evidence>
<dbReference type="Proteomes" id="UP000277007">
    <property type="component" value="Unassembled WGS sequence"/>
</dbReference>
<dbReference type="PANTHER" id="PTHR11839">
    <property type="entry name" value="UDP/ADP-SUGAR PYROPHOSPHATASE"/>
    <property type="match status" value="1"/>
</dbReference>
<dbReference type="OrthoDB" id="177518at2"/>
<protein>
    <recommendedName>
        <fullName evidence="4">GDP-mannose pyrophosphatase</fullName>
    </recommendedName>
    <alternativeName>
        <fullName evidence="6">GDP-mannose hydrolase</fullName>
    </alternativeName>
    <alternativeName>
        <fullName evidence="7">GDPMK</fullName>
    </alternativeName>
</protein>
<dbReference type="PANTHER" id="PTHR11839:SF18">
    <property type="entry name" value="NUDIX HYDROLASE DOMAIN-CONTAINING PROTEIN"/>
    <property type="match status" value="1"/>
</dbReference>
<evidence type="ECO:0000256" key="2">
    <source>
        <dbReference type="ARBA" id="ARBA00001946"/>
    </source>
</evidence>
<evidence type="ECO:0000256" key="5">
    <source>
        <dbReference type="ARBA" id="ARBA00022801"/>
    </source>
</evidence>
<comment type="similarity">
    <text evidence="3">Belongs to the Nudix hydrolase family. NudK subfamily.</text>
</comment>
<gene>
    <name evidence="10" type="ORF">EJ903_17950</name>
</gene>
<comment type="catalytic activity">
    <reaction evidence="1">
        <text>GDP-alpha-D-mannose + H2O = alpha-D-mannose 1-phosphate + GMP + 2 H(+)</text>
        <dbReference type="Rhea" id="RHEA:27978"/>
        <dbReference type="ChEBI" id="CHEBI:15377"/>
        <dbReference type="ChEBI" id="CHEBI:15378"/>
        <dbReference type="ChEBI" id="CHEBI:57527"/>
        <dbReference type="ChEBI" id="CHEBI:58115"/>
        <dbReference type="ChEBI" id="CHEBI:58409"/>
    </reaction>
</comment>
<proteinExistence type="inferred from homology"/>
<dbReference type="GO" id="GO:0006753">
    <property type="term" value="P:nucleoside phosphate metabolic process"/>
    <property type="evidence" value="ECO:0007669"/>
    <property type="project" value="TreeGrafter"/>
</dbReference>
<dbReference type="InterPro" id="IPR000086">
    <property type="entry name" value="NUDIX_hydrolase_dom"/>
</dbReference>
<dbReference type="Gene3D" id="3.90.79.10">
    <property type="entry name" value="Nucleoside Triphosphate Pyrophosphohydrolase"/>
    <property type="match status" value="1"/>
</dbReference>
<keyword evidence="11" id="KW-1185">Reference proteome</keyword>
<sequence>MPAYSPPTPTPDPTAQECRVPHQTGNPWTVLSSTTQYENPWIEVIEHKVLAPTGKPGLYGVVRPRSLATGVVAIDGEGRVTLVGQHRFPLDQYSWEIPEGGGDKSVDPQLSAARELREETGQTARHWLPLMTMHLSNCITDEVAHTFLAWGVEEGAACPDDTEALSVRRVPFAEAVAMAMTGAITDSMSVASLLKVQLMALNGSLPDDVARLIRS</sequence>
<dbReference type="PROSITE" id="PS51462">
    <property type="entry name" value="NUDIX"/>
    <property type="match status" value="1"/>
</dbReference>
<dbReference type="AlphaFoldDB" id="A0A431VE14"/>
<dbReference type="GO" id="GO:0019693">
    <property type="term" value="P:ribose phosphate metabolic process"/>
    <property type="evidence" value="ECO:0007669"/>
    <property type="project" value="TreeGrafter"/>
</dbReference>
<evidence type="ECO:0000259" key="9">
    <source>
        <dbReference type="PROSITE" id="PS51462"/>
    </source>
</evidence>